<dbReference type="Proteomes" id="UP000216446">
    <property type="component" value="Unassembled WGS sequence"/>
</dbReference>
<evidence type="ECO:0000256" key="2">
    <source>
        <dbReference type="ARBA" id="ARBA00022692"/>
    </source>
</evidence>
<sequence length="121" mass="12947">MSARQRNGGGERPPTAGRLPERPVHQSLVRVPRYAGVDRSFLVLEVTLVVCLGYLMGLSWATAAVVVVVVGVVHPLMVRLSDADDLLPQLLARTLMQADAYGPLPPASASPRRPSRSVPTA</sequence>
<dbReference type="RefSeq" id="WP_094552191.1">
    <property type="nucleotide sequence ID" value="NZ_MQWB01000015.1"/>
</dbReference>
<reference evidence="7 8" key="1">
    <citation type="submission" date="2016-11" db="EMBL/GenBank/DDBJ databases">
        <title>Study of marine rhodopsin-containing bacteria.</title>
        <authorList>
            <person name="Yoshizawa S."/>
            <person name="Kumagai Y."/>
            <person name="Kogure K."/>
        </authorList>
    </citation>
    <scope>NUCLEOTIDE SEQUENCE [LARGE SCALE GENOMIC DNA]</scope>
    <source>
        <strain evidence="7 8">SG-29</strain>
    </source>
</reference>
<evidence type="ECO:0000256" key="6">
    <source>
        <dbReference type="SAM" id="Phobius"/>
    </source>
</evidence>
<organism evidence="7 8">
    <name type="scientific">Rubricoccus marinus</name>
    <dbReference type="NCBI Taxonomy" id="716817"/>
    <lineage>
        <taxon>Bacteria</taxon>
        <taxon>Pseudomonadati</taxon>
        <taxon>Rhodothermota</taxon>
        <taxon>Rhodothermia</taxon>
        <taxon>Rhodothermales</taxon>
        <taxon>Rubricoccaceae</taxon>
        <taxon>Rubricoccus</taxon>
    </lineage>
</organism>
<accession>A0A259TU03</accession>
<comment type="subcellular location">
    <subcellularLocation>
        <location evidence="1">Membrane</location>
    </subcellularLocation>
</comment>
<keyword evidence="8" id="KW-1185">Reference proteome</keyword>
<evidence type="ECO:0000313" key="7">
    <source>
        <dbReference type="EMBL" id="OZC01160.1"/>
    </source>
</evidence>
<proteinExistence type="predicted"/>
<evidence type="ECO:0000313" key="8">
    <source>
        <dbReference type="Proteomes" id="UP000216446"/>
    </source>
</evidence>
<dbReference type="AlphaFoldDB" id="A0A259TU03"/>
<gene>
    <name evidence="7" type="ORF">BSZ36_18765</name>
</gene>
<feature type="region of interest" description="Disordered" evidence="5">
    <location>
        <begin position="102"/>
        <end position="121"/>
    </location>
</feature>
<dbReference type="InterPro" id="IPR007792">
    <property type="entry name" value="T4SS_VirB3/TrbD/AvhB"/>
</dbReference>
<keyword evidence="3 6" id="KW-1133">Transmembrane helix</keyword>
<dbReference type="GO" id="GO:0016020">
    <property type="term" value="C:membrane"/>
    <property type="evidence" value="ECO:0007669"/>
    <property type="project" value="UniProtKB-SubCell"/>
</dbReference>
<name>A0A259TU03_9BACT</name>
<feature type="transmembrane region" description="Helical" evidence="6">
    <location>
        <begin position="46"/>
        <end position="73"/>
    </location>
</feature>
<keyword evidence="4 6" id="KW-0472">Membrane</keyword>
<dbReference type="Pfam" id="PF05101">
    <property type="entry name" value="VirB3"/>
    <property type="match status" value="1"/>
</dbReference>
<dbReference type="InParanoid" id="A0A259TU03"/>
<keyword evidence="2 6" id="KW-0812">Transmembrane</keyword>
<evidence type="ECO:0000256" key="1">
    <source>
        <dbReference type="ARBA" id="ARBA00004370"/>
    </source>
</evidence>
<dbReference type="EMBL" id="MQWB01000015">
    <property type="protein sequence ID" value="OZC01160.1"/>
    <property type="molecule type" value="Genomic_DNA"/>
</dbReference>
<evidence type="ECO:0000256" key="5">
    <source>
        <dbReference type="SAM" id="MobiDB-lite"/>
    </source>
</evidence>
<protein>
    <submittedName>
        <fullName evidence="7">Uncharacterized protein</fullName>
    </submittedName>
</protein>
<evidence type="ECO:0000256" key="3">
    <source>
        <dbReference type="ARBA" id="ARBA00022989"/>
    </source>
</evidence>
<evidence type="ECO:0000256" key="4">
    <source>
        <dbReference type="ARBA" id="ARBA00023136"/>
    </source>
</evidence>
<feature type="region of interest" description="Disordered" evidence="5">
    <location>
        <begin position="1"/>
        <end position="24"/>
    </location>
</feature>
<comment type="caution">
    <text evidence="7">The sequence shown here is derived from an EMBL/GenBank/DDBJ whole genome shotgun (WGS) entry which is preliminary data.</text>
</comment>